<keyword evidence="1" id="KW-0150">Chloroplast</keyword>
<name>A0A1Z1MN65_9FLOR</name>
<evidence type="ECO:0000313" key="1">
    <source>
        <dbReference type="EMBL" id="ARW67201.1"/>
    </source>
</evidence>
<dbReference type="AlphaFoldDB" id="A0A1Z1MN65"/>
<dbReference type="GeneID" id="33360474"/>
<dbReference type="RefSeq" id="YP_009398015.1">
    <property type="nucleotide sequence ID" value="NC_035290.1"/>
</dbReference>
<dbReference type="EMBL" id="MF101446">
    <property type="protein sequence ID" value="ARW67201.1"/>
    <property type="molecule type" value="Genomic_DNA"/>
</dbReference>
<accession>A0A1Z1MN65</accession>
<reference evidence="1" key="1">
    <citation type="journal article" date="2017" name="J. Phycol.">
        <title>Analysis of chloroplast genomes and a supermatrix inform reclassification of the Rhodomelaceae (Rhodophyta).</title>
        <authorList>
            <person name="Diaz-Tapia P."/>
            <person name="Maggs C.A."/>
            <person name="West J.A."/>
            <person name="Verbruggen H."/>
        </authorList>
    </citation>
    <scope>NUCLEOTIDE SEQUENCE</scope>
    <source>
        <strain evidence="1">PD1230</strain>
    </source>
</reference>
<organism evidence="1">
    <name type="scientific">Gredgaria maugeana</name>
    <dbReference type="NCBI Taxonomy" id="2007213"/>
    <lineage>
        <taxon>Eukaryota</taxon>
        <taxon>Rhodophyta</taxon>
        <taxon>Florideophyceae</taxon>
        <taxon>Rhodymeniophycidae</taxon>
        <taxon>Ceramiales</taxon>
        <taxon>Rhodomelaceae</taxon>
        <taxon>Herposiphonieae</taxon>
        <taxon>Gredgaria</taxon>
    </lineage>
</organism>
<keyword evidence="1" id="KW-0934">Plastid</keyword>
<gene>
    <name evidence="1" type="primary">ConsOrf2</name>
</gene>
<evidence type="ECO:0008006" key="2">
    <source>
        <dbReference type="Google" id="ProtNLM"/>
    </source>
</evidence>
<proteinExistence type="predicted"/>
<sequence length="88" mass="10490">MDNSYVVIRVMNQEKIEVYYSNTMNDNKNIYNYPICFITYCNHINQMFVLLSMFVNIQKLSTHHKLYLGKEILSANICLNLKQLYIQS</sequence>
<protein>
    <recommendedName>
        <fullName evidence="2">DUF4346 domain-containing protein</fullName>
    </recommendedName>
</protein>
<geneLocation type="chloroplast" evidence="1"/>